<reference evidence="3 4" key="2">
    <citation type="journal article" date="2014" name="J. Gen. Appl. Microbiol.">
        <title>The early diverging ascomycetous budding yeast Saitoella complicata has three histone deacetylases belonging to the Clr6, Hos2, and Rpd3 lineages.</title>
        <authorList>
            <person name="Nishida H."/>
            <person name="Matsumoto T."/>
            <person name="Kondo S."/>
            <person name="Hamamoto M."/>
            <person name="Yoshikawa H."/>
        </authorList>
    </citation>
    <scope>NUCLEOTIDE SEQUENCE [LARGE SCALE GENOMIC DNA]</scope>
    <source>
        <strain evidence="3 4">NRRL Y-17804</strain>
    </source>
</reference>
<evidence type="ECO:0000256" key="2">
    <source>
        <dbReference type="SAM" id="Phobius"/>
    </source>
</evidence>
<gene>
    <name evidence="3" type="ORF">G7K_0078-t1</name>
</gene>
<comment type="caution">
    <text evidence="3">The sequence shown here is derived from an EMBL/GenBank/DDBJ whole genome shotgun (WGS) entry which is preliminary data.</text>
</comment>
<feature type="compositionally biased region" description="Low complexity" evidence="1">
    <location>
        <begin position="835"/>
        <end position="848"/>
    </location>
</feature>
<feature type="compositionally biased region" description="Basic and acidic residues" evidence="1">
    <location>
        <begin position="896"/>
        <end position="915"/>
    </location>
</feature>
<feature type="compositionally biased region" description="Polar residues" evidence="1">
    <location>
        <begin position="1"/>
        <end position="26"/>
    </location>
</feature>
<accession>A0A0E9N7L8</accession>
<keyword evidence="2" id="KW-0472">Membrane</keyword>
<feature type="compositionally biased region" description="Low complexity" evidence="1">
    <location>
        <begin position="153"/>
        <end position="170"/>
    </location>
</feature>
<feature type="compositionally biased region" description="Basic and acidic residues" evidence="1">
    <location>
        <begin position="954"/>
        <end position="978"/>
    </location>
</feature>
<proteinExistence type="predicted"/>
<feature type="compositionally biased region" description="Low complexity" evidence="1">
    <location>
        <begin position="131"/>
        <end position="144"/>
    </location>
</feature>
<feature type="transmembrane region" description="Helical" evidence="2">
    <location>
        <begin position="412"/>
        <end position="429"/>
    </location>
</feature>
<sequence length="1025" mass="107260">MARQSLYDSSNASNPSIHVHSSSVDSNVGADEGDMGSGGLKIGRIPELRPHGTEPMAIPNGHEHGHHHDHHDHHGHDHNHSYSHGNGNGHTHGSFASAVSTISPPKLSLSYSPSRPTSTPKKNFAFAIPAPRSRSPSPTRHVSIPAPPRSPSPKRISIHPVKAPFSFPSVPSSPPMKRPPAWGGGNGTGTKPVSRRGHHHQRSLSHNIFLPPKERAPLALPASYTVPTMREVLSSLTSAQKSRFVVALAHVAAAALCWHTSPSHSSTSLSYVTLFDALGSLTCSLSSSLQNFEVWDKPSVRRPFGLRQGEVLAGFFGAVFLLYGALGVILKETLEDVVVGWGVGAGVVGGHGHHGGAHGGDGHGHGHGEGGGVEWGLVGVVVMSGICGMLFEGHGKYAKFFLGDMGARMNPFKLITPLIAVVLIFMHGMGEVSVLADRVVAFAMAGVTTWLGFTYARTTGKMLLMTAPGREIESVQKDIADIPGVRRVDKLTVWQPHDAICVANVIVKVDPLDIMGDKADRALREGIEERIKEKFEGAKGATGRAVEHINPAGSPLPFPALHSAYTQHTLRIHSQTTTMSSFGYSDNKSHAAPSGPVSTFDSQPANHGSTQEYVREAVNPETANTALTGQGSEYAPPSGTTQGSYVPTGVSTQQYTTGSTGYTTGVQVPADYTSSTQQYSTESSNQGQGYSSHGSSGQQGELPTTYGGQAQSKQAQYTSNANDFARGDNYKPEAPATAHQQDRRSDDKHYNIDNQAATGHGTAGMPGAQGAAGNLPGGHQSSSSGQQAVPDNAGPNPRGALSGRADENYGPGTTSTGQPAAGGNAPHAQESMKPSATGTSGPTTMSGTDSAHPGQSGLTTGGGVAPGEAFASVGAPPHDNKPQHQDKHQGSGNPLDDPKDQEDVPKGRGISHDQIKPSSGTAADGGDFDAARPGAGYQAILLEEKMGGFTNSDKPAEGDHAGESTESKAKKIGEDVAAKHGTHPSKGESQVEHKKKVAGETADRMQDETEDDKKVGLLQKIKNII</sequence>
<reference evidence="3 4" key="3">
    <citation type="journal article" date="2015" name="Genome Announc.">
        <title>Draft Genome Sequence of the Archiascomycetous Yeast Saitoella complicata.</title>
        <authorList>
            <person name="Yamauchi K."/>
            <person name="Kondo S."/>
            <person name="Hamamoto M."/>
            <person name="Takahashi Y."/>
            <person name="Ogura Y."/>
            <person name="Hayashi T."/>
            <person name="Nishida H."/>
        </authorList>
    </citation>
    <scope>NUCLEOTIDE SEQUENCE [LARGE SCALE GENOMIC DNA]</scope>
    <source>
        <strain evidence="3 4">NRRL Y-17804</strain>
    </source>
</reference>
<feature type="compositionally biased region" description="Polar residues" evidence="1">
    <location>
        <begin position="596"/>
        <end position="611"/>
    </location>
</feature>
<feature type="compositionally biased region" description="Basic and acidic residues" evidence="1">
    <location>
        <begin position="985"/>
        <end position="1011"/>
    </location>
</feature>
<evidence type="ECO:0000313" key="4">
    <source>
        <dbReference type="Proteomes" id="UP000033140"/>
    </source>
</evidence>
<feature type="region of interest" description="Disordered" evidence="1">
    <location>
        <begin position="1"/>
        <end position="200"/>
    </location>
</feature>
<name>A0A0E9N7L8_SAICN</name>
<dbReference type="STRING" id="698492.A0A0E9N7L8"/>
<keyword evidence="2" id="KW-1133">Transmembrane helix</keyword>
<feature type="transmembrane region" description="Helical" evidence="2">
    <location>
        <begin position="373"/>
        <end position="391"/>
    </location>
</feature>
<evidence type="ECO:0000256" key="1">
    <source>
        <dbReference type="SAM" id="MobiDB-lite"/>
    </source>
</evidence>
<reference evidence="3 4" key="1">
    <citation type="journal article" date="2011" name="J. Gen. Appl. Microbiol.">
        <title>Draft genome sequencing of the enigmatic yeast Saitoella complicata.</title>
        <authorList>
            <person name="Nishida H."/>
            <person name="Hamamoto M."/>
            <person name="Sugiyama J."/>
        </authorList>
    </citation>
    <scope>NUCLEOTIDE SEQUENCE [LARGE SCALE GENOMIC DNA]</scope>
    <source>
        <strain evidence="3 4">NRRL Y-17804</strain>
    </source>
</reference>
<feature type="compositionally biased region" description="Low complexity" evidence="1">
    <location>
        <begin position="103"/>
        <end position="116"/>
    </location>
</feature>
<keyword evidence="4" id="KW-1185">Reference proteome</keyword>
<keyword evidence="2" id="KW-0812">Transmembrane</keyword>
<evidence type="ECO:0000313" key="3">
    <source>
        <dbReference type="EMBL" id="GAO45829.1"/>
    </source>
</evidence>
<feature type="compositionally biased region" description="Low complexity" evidence="1">
    <location>
        <begin position="777"/>
        <end position="787"/>
    </location>
</feature>
<dbReference type="Proteomes" id="UP000033140">
    <property type="component" value="Unassembled WGS sequence"/>
</dbReference>
<feature type="region of interest" description="Disordered" evidence="1">
    <location>
        <begin position="581"/>
        <end position="611"/>
    </location>
</feature>
<organism evidence="3 4">
    <name type="scientific">Saitoella complicata (strain BCRC 22490 / CBS 7301 / JCM 7358 / NBRC 10748 / NRRL Y-17804)</name>
    <dbReference type="NCBI Taxonomy" id="698492"/>
    <lineage>
        <taxon>Eukaryota</taxon>
        <taxon>Fungi</taxon>
        <taxon>Dikarya</taxon>
        <taxon>Ascomycota</taxon>
        <taxon>Taphrinomycotina</taxon>
        <taxon>Taphrinomycotina incertae sedis</taxon>
        <taxon>Saitoella</taxon>
    </lineage>
</organism>
<feature type="compositionally biased region" description="Low complexity" evidence="1">
    <location>
        <begin position="82"/>
        <end position="94"/>
    </location>
</feature>
<protein>
    <submittedName>
        <fullName evidence="3">Uncharacterized protein</fullName>
    </submittedName>
</protein>
<feature type="region of interest" description="Disordered" evidence="1">
    <location>
        <begin position="673"/>
        <end position="1011"/>
    </location>
</feature>
<feature type="compositionally biased region" description="Basic and acidic residues" evidence="1">
    <location>
        <begin position="740"/>
        <end position="751"/>
    </location>
</feature>
<feature type="region of interest" description="Disordered" evidence="1">
    <location>
        <begin position="626"/>
        <end position="652"/>
    </location>
</feature>
<feature type="compositionally biased region" description="Basic and acidic residues" evidence="1">
    <location>
        <begin position="878"/>
        <end position="889"/>
    </location>
</feature>
<feature type="compositionally biased region" description="Polar residues" evidence="1">
    <location>
        <begin position="706"/>
        <end position="722"/>
    </location>
</feature>
<feature type="transmembrane region" description="Helical" evidence="2">
    <location>
        <begin position="311"/>
        <end position="330"/>
    </location>
</feature>
<feature type="compositionally biased region" description="Low complexity" evidence="1">
    <location>
        <begin position="673"/>
        <end position="700"/>
    </location>
</feature>
<dbReference type="AlphaFoldDB" id="A0A0E9N7L8"/>
<dbReference type="EMBL" id="BACD03000001">
    <property type="protein sequence ID" value="GAO45829.1"/>
    <property type="molecule type" value="Genomic_DNA"/>
</dbReference>